<dbReference type="PIRSF" id="PIRSF030820">
    <property type="entry name" value="UCP030820"/>
    <property type="match status" value="1"/>
</dbReference>
<proteinExistence type="predicted"/>
<protein>
    <recommendedName>
        <fullName evidence="3">Oxidoreductase</fullName>
    </recommendedName>
</protein>
<dbReference type="Pfam" id="PF06073">
    <property type="entry name" value="DUF934"/>
    <property type="match status" value="1"/>
</dbReference>
<sequence length="162" mass="18334">MPLLKNGEIMPDSWMVIEGDVPSPLPPESVIVPFAHLSEIDINTISHPLGVLFPCDQDVDALKPYVDRLELIVLQFPAFKDGRAFSQARKIREQLKFMGELRATGHLLSDQYQFLIRVGFTTVSVPDTANIQSWQKAMHDFTEAYQPSVLGEKRLSGLRWKV</sequence>
<evidence type="ECO:0000313" key="1">
    <source>
        <dbReference type="EMBL" id="OUI78728.1"/>
    </source>
</evidence>
<evidence type="ECO:0000313" key="2">
    <source>
        <dbReference type="Proteomes" id="UP000194946"/>
    </source>
</evidence>
<dbReference type="EMBL" id="JOPB01000005">
    <property type="protein sequence ID" value="OUI78728.1"/>
    <property type="molecule type" value="Genomic_DNA"/>
</dbReference>
<gene>
    <name evidence="1" type="ORF">HK18_07555</name>
</gene>
<dbReference type="RefSeq" id="WP_086632156.1">
    <property type="nucleotide sequence ID" value="NZ_JOPB01000005.1"/>
</dbReference>
<organism evidence="1 2">
    <name type="scientific">Commensalibacter intestini</name>
    <dbReference type="NCBI Taxonomy" id="479936"/>
    <lineage>
        <taxon>Bacteria</taxon>
        <taxon>Pseudomonadati</taxon>
        <taxon>Pseudomonadota</taxon>
        <taxon>Alphaproteobacteria</taxon>
        <taxon>Acetobacterales</taxon>
        <taxon>Acetobacteraceae</taxon>
    </lineage>
</organism>
<keyword evidence="2" id="KW-1185">Reference proteome</keyword>
<dbReference type="Proteomes" id="UP000194946">
    <property type="component" value="Unassembled WGS sequence"/>
</dbReference>
<comment type="caution">
    <text evidence="1">The sequence shown here is derived from an EMBL/GenBank/DDBJ whole genome shotgun (WGS) entry which is preliminary data.</text>
</comment>
<reference evidence="2" key="1">
    <citation type="submission" date="2014-06" db="EMBL/GenBank/DDBJ databases">
        <authorList>
            <person name="Winans N.J."/>
            <person name="Newell P.D."/>
            <person name="Douglas A.E."/>
        </authorList>
    </citation>
    <scope>NUCLEOTIDE SEQUENCE [LARGE SCALE GENOMIC DNA]</scope>
    <source>
        <strain evidence="2">DmL_052</strain>
    </source>
</reference>
<name>A0A251ZVN0_9PROT</name>
<dbReference type="AlphaFoldDB" id="A0A251ZVN0"/>
<dbReference type="InterPro" id="IPR008318">
    <property type="entry name" value="UCP030820"/>
</dbReference>
<accession>A0A251ZVN0</accession>
<evidence type="ECO:0008006" key="3">
    <source>
        <dbReference type="Google" id="ProtNLM"/>
    </source>
</evidence>